<proteinExistence type="predicted"/>
<evidence type="ECO:0000313" key="6">
    <source>
        <dbReference type="EMBL" id="RNM13528.1"/>
    </source>
</evidence>
<evidence type="ECO:0000256" key="4">
    <source>
        <dbReference type="ARBA" id="ARBA00023033"/>
    </source>
</evidence>
<dbReference type="GO" id="GO:0008726">
    <property type="term" value="F:alkanesulfonate monooxygenase activity"/>
    <property type="evidence" value="ECO:0007669"/>
    <property type="project" value="TreeGrafter"/>
</dbReference>
<dbReference type="InterPro" id="IPR036661">
    <property type="entry name" value="Luciferase-like_sf"/>
</dbReference>
<organism evidence="6 7">
    <name type="scientific">Nocardioides pocheonensis</name>
    <dbReference type="NCBI Taxonomy" id="661485"/>
    <lineage>
        <taxon>Bacteria</taxon>
        <taxon>Bacillati</taxon>
        <taxon>Actinomycetota</taxon>
        <taxon>Actinomycetes</taxon>
        <taxon>Propionibacteriales</taxon>
        <taxon>Nocardioidaceae</taxon>
        <taxon>Nocardioides</taxon>
    </lineage>
</organism>
<dbReference type="PANTHER" id="PTHR42847">
    <property type="entry name" value="ALKANESULFONATE MONOOXYGENASE"/>
    <property type="match status" value="1"/>
</dbReference>
<dbReference type="InterPro" id="IPR050172">
    <property type="entry name" value="SsuD_RutA_monooxygenase"/>
</dbReference>
<evidence type="ECO:0000259" key="5">
    <source>
        <dbReference type="Pfam" id="PF00296"/>
    </source>
</evidence>
<protein>
    <submittedName>
        <fullName evidence="6">LLM class F420-dependent oxidoreductase</fullName>
    </submittedName>
</protein>
<gene>
    <name evidence="6" type="ORF">EFL26_10975</name>
</gene>
<evidence type="ECO:0000256" key="3">
    <source>
        <dbReference type="ARBA" id="ARBA00023002"/>
    </source>
</evidence>
<dbReference type="RefSeq" id="WP_123222937.1">
    <property type="nucleotide sequence ID" value="NZ_RJSF01000040.1"/>
</dbReference>
<comment type="caution">
    <text evidence="6">The sequence shown here is derived from an EMBL/GenBank/DDBJ whole genome shotgun (WGS) entry which is preliminary data.</text>
</comment>
<dbReference type="PANTHER" id="PTHR42847:SF8">
    <property type="entry name" value="CONSERVED PROTEIN"/>
    <property type="match status" value="1"/>
</dbReference>
<evidence type="ECO:0000256" key="1">
    <source>
        <dbReference type="ARBA" id="ARBA00022630"/>
    </source>
</evidence>
<dbReference type="Pfam" id="PF00296">
    <property type="entry name" value="Bac_luciferase"/>
    <property type="match status" value="1"/>
</dbReference>
<dbReference type="InterPro" id="IPR011251">
    <property type="entry name" value="Luciferase-like_dom"/>
</dbReference>
<dbReference type="EMBL" id="RJSF01000040">
    <property type="protein sequence ID" value="RNM13528.1"/>
    <property type="molecule type" value="Genomic_DNA"/>
</dbReference>
<dbReference type="NCBIfam" id="TIGR03560">
    <property type="entry name" value="F420_Rv1855c"/>
    <property type="match status" value="1"/>
</dbReference>
<keyword evidence="1" id="KW-0285">Flavoprotein</keyword>
<dbReference type="Proteomes" id="UP000279994">
    <property type="component" value="Unassembled WGS sequence"/>
</dbReference>
<dbReference type="OrthoDB" id="143323at2"/>
<dbReference type="Gene3D" id="3.20.20.30">
    <property type="entry name" value="Luciferase-like domain"/>
    <property type="match status" value="1"/>
</dbReference>
<feature type="domain" description="Luciferase-like" evidence="5">
    <location>
        <begin position="16"/>
        <end position="240"/>
    </location>
</feature>
<evidence type="ECO:0000256" key="2">
    <source>
        <dbReference type="ARBA" id="ARBA00022643"/>
    </source>
</evidence>
<dbReference type="SUPFAM" id="SSF51679">
    <property type="entry name" value="Bacterial luciferase-like"/>
    <property type="match status" value="1"/>
</dbReference>
<dbReference type="AlphaFoldDB" id="A0A3N0GN02"/>
<keyword evidence="7" id="KW-1185">Reference proteome</keyword>
<sequence>MDIGIHYSRFPVAPGSTRAATLAETARIADQGGAALFTLMDHYFQMEPYGGPPEPMLEGYTGLGFLAGITESVRLSLLVTGVTYRHPGLLAKIVTTLDVLSEGRAQLGIGAAWYEREHLGLGVPYPSTSERFERLEETLQICGQMWSGDDGAFEGDHFTLAETVCVPPPLQTSGHLGGPPVMIGGNGERKTLRMVAQYADATNLFGADGAEIGHKLDVLRRHCDDVDRDYDSIRRTAMARIDPVADTDSFLAVMGEFAAQGIELVTIQPPAHPPAPDPVAWVTEFFDTVAPAVRDL</sequence>
<evidence type="ECO:0000313" key="7">
    <source>
        <dbReference type="Proteomes" id="UP000279994"/>
    </source>
</evidence>
<dbReference type="GO" id="GO:0046306">
    <property type="term" value="P:alkanesulfonate catabolic process"/>
    <property type="evidence" value="ECO:0007669"/>
    <property type="project" value="TreeGrafter"/>
</dbReference>
<name>A0A3N0GN02_9ACTN</name>
<keyword evidence="3" id="KW-0560">Oxidoreductase</keyword>
<keyword evidence="4" id="KW-0503">Monooxygenase</keyword>
<reference evidence="6 7" key="1">
    <citation type="submission" date="2018-11" db="EMBL/GenBank/DDBJ databases">
        <authorList>
            <person name="Li F."/>
        </authorList>
    </citation>
    <scope>NUCLEOTIDE SEQUENCE [LARGE SCALE GENOMIC DNA]</scope>
    <source>
        <strain evidence="6 7">Gsoil 818</strain>
    </source>
</reference>
<keyword evidence="2" id="KW-0288">FMN</keyword>
<accession>A0A3N0GN02</accession>
<dbReference type="InterPro" id="IPR019952">
    <property type="entry name" value="F420_OxRdatse_Rv1855c_pred"/>
</dbReference>